<organism evidence="1 2">
    <name type="scientific">Vaccinium darrowii</name>
    <dbReference type="NCBI Taxonomy" id="229202"/>
    <lineage>
        <taxon>Eukaryota</taxon>
        <taxon>Viridiplantae</taxon>
        <taxon>Streptophyta</taxon>
        <taxon>Embryophyta</taxon>
        <taxon>Tracheophyta</taxon>
        <taxon>Spermatophyta</taxon>
        <taxon>Magnoliopsida</taxon>
        <taxon>eudicotyledons</taxon>
        <taxon>Gunneridae</taxon>
        <taxon>Pentapetalae</taxon>
        <taxon>asterids</taxon>
        <taxon>Ericales</taxon>
        <taxon>Ericaceae</taxon>
        <taxon>Vaccinioideae</taxon>
        <taxon>Vaccinieae</taxon>
        <taxon>Vaccinium</taxon>
    </lineage>
</organism>
<comment type="caution">
    <text evidence="1">The sequence shown here is derived from an EMBL/GenBank/DDBJ whole genome shotgun (WGS) entry which is preliminary data.</text>
</comment>
<reference evidence="1 2" key="1">
    <citation type="journal article" date="2021" name="Hortic Res">
        <title>High-quality reference genome and annotation aids understanding of berry development for evergreen blueberry (Vaccinium darrowii).</title>
        <authorList>
            <person name="Yu J."/>
            <person name="Hulse-Kemp A.M."/>
            <person name="Babiker E."/>
            <person name="Staton M."/>
        </authorList>
    </citation>
    <scope>NUCLEOTIDE SEQUENCE [LARGE SCALE GENOMIC DNA]</scope>
    <source>
        <strain evidence="2">cv. NJ 8807/NJ 8810</strain>
        <tissue evidence="1">Young leaf</tissue>
    </source>
</reference>
<proteinExistence type="predicted"/>
<dbReference type="EMBL" id="CM037156">
    <property type="protein sequence ID" value="KAH7836883.1"/>
    <property type="molecule type" value="Genomic_DNA"/>
</dbReference>
<dbReference type="Proteomes" id="UP000828048">
    <property type="component" value="Chromosome 6"/>
</dbReference>
<evidence type="ECO:0000313" key="1">
    <source>
        <dbReference type="EMBL" id="KAH7836883.1"/>
    </source>
</evidence>
<protein>
    <submittedName>
        <fullName evidence="1">Uncharacterized protein</fullName>
    </submittedName>
</protein>
<name>A0ACB7X800_9ERIC</name>
<gene>
    <name evidence="1" type="ORF">Vadar_006893</name>
</gene>
<keyword evidence="2" id="KW-1185">Reference proteome</keyword>
<sequence>MVYSLDDFELILVNEFFLAAKVAVMPHLGGILIANEKQPCFVPRHSKNKRIRKGTGGWLSTIQVQKGLKNGEAIYLTALVEIKLDVQVEVPNEVAGLLKEFLDVMSPRLSKSLPPR</sequence>
<accession>A0ACB7X800</accession>
<evidence type="ECO:0000313" key="2">
    <source>
        <dbReference type="Proteomes" id="UP000828048"/>
    </source>
</evidence>